<evidence type="ECO:0000256" key="1">
    <source>
        <dbReference type="ARBA" id="ARBA00022737"/>
    </source>
</evidence>
<evidence type="ECO:0000259" key="3">
    <source>
        <dbReference type="SMART" id="SM00722"/>
    </source>
</evidence>
<dbReference type="RefSeq" id="WP_242383247.1">
    <property type="nucleotide sequence ID" value="NZ_JAKRKC020000001.1"/>
</dbReference>
<keyword evidence="5" id="KW-1185">Reference proteome</keyword>
<dbReference type="Proteomes" id="UP001317259">
    <property type="component" value="Unassembled WGS sequence"/>
</dbReference>
<feature type="region of interest" description="Disordered" evidence="2">
    <location>
        <begin position="1"/>
        <end position="37"/>
    </location>
</feature>
<dbReference type="InterPro" id="IPR022441">
    <property type="entry name" value="Para_beta_helix_rpt-2"/>
</dbReference>
<evidence type="ECO:0000313" key="5">
    <source>
        <dbReference type="Proteomes" id="UP001317259"/>
    </source>
</evidence>
<dbReference type="NCBIfam" id="TIGR03804">
    <property type="entry name" value="para_beta_helix"/>
    <property type="match status" value="1"/>
</dbReference>
<proteinExistence type="predicted"/>
<dbReference type="InterPro" id="IPR039448">
    <property type="entry name" value="Beta_helix"/>
</dbReference>
<reference evidence="4 5" key="1">
    <citation type="submission" date="2022-04" db="EMBL/GenBank/DDBJ databases">
        <title>Genome draft of Actinomadura sp. ATCC 31491.</title>
        <authorList>
            <person name="Shi X."/>
            <person name="Du Y."/>
        </authorList>
    </citation>
    <scope>NUCLEOTIDE SEQUENCE [LARGE SCALE GENOMIC DNA]</scope>
    <source>
        <strain evidence="4 5">ATCC 31491</strain>
    </source>
</reference>
<dbReference type="Gene3D" id="2.160.20.10">
    <property type="entry name" value="Single-stranded right-handed beta-helix, Pectin lyase-like"/>
    <property type="match status" value="1"/>
</dbReference>
<sequence>MTVTTAVPATNTPATNTPATNTPTPASPAPAAPGPAFTVAAGEPAQRVLDEAGPGARVELAEGVHRGALWIRHPGVTLTGAGPGRTVLVPGEGPGEDAGPDVPRLHDAGPEVVSGVTVHGDGVADVRVEGLTVRGFSGAGVYAHSAARVTVHDVTAEDNAVWGVYLRESTGCRITSCRASGSQYAGAALSFCPLSEHLVEGNDLHGNAFGLFVDNSSGARVLRNACHGNAIGIMLLNQVYEGEPPGGVTDCLVAGNDLHGNDLAAGAEPDGLGAAGPPISGVGLALIGTHRVAVVDNHIHGNHPTGESVMGAGFVLGSSKDWGGDDVLDTYALWNRVHGNTPLDYQLGADLGRQCFAANTAGAGDPPEVQGWRR</sequence>
<protein>
    <submittedName>
        <fullName evidence="4">Right-handed parallel beta-helix repeat-containing protein</fullName>
    </submittedName>
</protein>
<evidence type="ECO:0000256" key="2">
    <source>
        <dbReference type="SAM" id="MobiDB-lite"/>
    </source>
</evidence>
<dbReference type="SUPFAM" id="SSF51126">
    <property type="entry name" value="Pectin lyase-like"/>
    <property type="match status" value="1"/>
</dbReference>
<evidence type="ECO:0000313" key="4">
    <source>
        <dbReference type="EMBL" id="MCK2216234.1"/>
    </source>
</evidence>
<keyword evidence="1" id="KW-0677">Repeat</keyword>
<dbReference type="InterPro" id="IPR006626">
    <property type="entry name" value="PbH1"/>
</dbReference>
<dbReference type="SMART" id="SM00722">
    <property type="entry name" value="CASH"/>
    <property type="match status" value="1"/>
</dbReference>
<accession>A0ABT0FV64</accession>
<dbReference type="InterPro" id="IPR012334">
    <property type="entry name" value="Pectin_lyas_fold"/>
</dbReference>
<dbReference type="SMART" id="SM00710">
    <property type="entry name" value="PbH1"/>
    <property type="match status" value="7"/>
</dbReference>
<comment type="caution">
    <text evidence="4">The sequence shown here is derived from an EMBL/GenBank/DDBJ whole genome shotgun (WGS) entry which is preliminary data.</text>
</comment>
<dbReference type="InterPro" id="IPR006633">
    <property type="entry name" value="Carb-bd_sugar_hydrolysis-dom"/>
</dbReference>
<name>A0ABT0FV64_9ACTN</name>
<dbReference type="Pfam" id="PF13229">
    <property type="entry name" value="Beta_helix"/>
    <property type="match status" value="1"/>
</dbReference>
<gene>
    <name evidence="4" type="ORF">MF672_020870</name>
</gene>
<organism evidence="4 5">
    <name type="scientific">Actinomadura luzonensis</name>
    <dbReference type="NCBI Taxonomy" id="2805427"/>
    <lineage>
        <taxon>Bacteria</taxon>
        <taxon>Bacillati</taxon>
        <taxon>Actinomycetota</taxon>
        <taxon>Actinomycetes</taxon>
        <taxon>Streptosporangiales</taxon>
        <taxon>Thermomonosporaceae</taxon>
        <taxon>Actinomadura</taxon>
    </lineage>
</organism>
<dbReference type="EMBL" id="JAKRKC020000001">
    <property type="protein sequence ID" value="MCK2216234.1"/>
    <property type="molecule type" value="Genomic_DNA"/>
</dbReference>
<dbReference type="InterPro" id="IPR011050">
    <property type="entry name" value="Pectin_lyase_fold/virulence"/>
</dbReference>
<feature type="domain" description="Carbohydrate-binding/sugar hydrolysis" evidence="3">
    <location>
        <begin position="90"/>
        <end position="232"/>
    </location>
</feature>
<feature type="compositionally biased region" description="Low complexity" evidence="2">
    <location>
        <begin position="1"/>
        <end position="24"/>
    </location>
</feature>